<sequence>MSDSAPERIMDLGRRRAALPDRGSPGPVRALLYRDGHREREADTVAEARGAAEHDPGLMAWVSMTAPDRDQLTEVARLFGLPSLALEDAIVAHQRPKAEVYRGVLFLVLRPARYDTVRESVEVDEIHLFAGRDFVVTIGHTEQVDFESVRDFLEADPRALAHGTLAVVHAVLDLVVDGYAPVVSELQDDIDEVENQVFGGDSRASRRTYRLAREVILLSRAVEPLGGVLDRLMGPLAHDPERPGHPDPRPFADALVEPEGARPPARRQGFASADPFRIPAERRGELHHRLRDVADHVAAVRERVDGFRQLLQNIMSVNSALIDQAQNEAMKKVSSWGGILVVPTLISSVYGMNISPGGDYHWAFSWPLALALMALTSLSLYVVFRRNGWL</sequence>
<dbReference type="RefSeq" id="WP_061083444.1">
    <property type="nucleotide sequence ID" value="NZ_JAAXPG010000025.1"/>
</dbReference>
<dbReference type="Pfam" id="PF01544">
    <property type="entry name" value="CorA"/>
    <property type="match status" value="2"/>
</dbReference>
<comment type="subcellular location">
    <subcellularLocation>
        <location evidence="1">Cell membrane</location>
        <topology evidence="1">Multi-pass membrane protein</topology>
    </subcellularLocation>
</comment>
<dbReference type="EMBL" id="JAAXPG010000025">
    <property type="protein sequence ID" value="NKZ00578.1"/>
    <property type="molecule type" value="Genomic_DNA"/>
</dbReference>
<evidence type="ECO:0000256" key="3">
    <source>
        <dbReference type="ARBA" id="ARBA00022448"/>
    </source>
</evidence>
<proteinExistence type="inferred from homology"/>
<accession>A0A7X6MH18</accession>
<evidence type="ECO:0000256" key="4">
    <source>
        <dbReference type="ARBA" id="ARBA00022475"/>
    </source>
</evidence>
<dbReference type="PANTHER" id="PTHR46494">
    <property type="entry name" value="CORA FAMILY METAL ION TRANSPORTER (EUROFUNG)"/>
    <property type="match status" value="1"/>
</dbReference>
<dbReference type="Gene3D" id="1.20.58.340">
    <property type="entry name" value="Magnesium transport protein CorA, transmembrane region"/>
    <property type="match status" value="2"/>
</dbReference>
<dbReference type="GO" id="GO:0015087">
    <property type="term" value="F:cobalt ion transmembrane transporter activity"/>
    <property type="evidence" value="ECO:0007669"/>
    <property type="project" value="TreeGrafter"/>
</dbReference>
<feature type="transmembrane region" description="Helical" evidence="8">
    <location>
        <begin position="333"/>
        <end position="352"/>
    </location>
</feature>
<dbReference type="GO" id="GO:0050897">
    <property type="term" value="F:cobalt ion binding"/>
    <property type="evidence" value="ECO:0007669"/>
    <property type="project" value="TreeGrafter"/>
</dbReference>
<evidence type="ECO:0000256" key="1">
    <source>
        <dbReference type="ARBA" id="ARBA00004651"/>
    </source>
</evidence>
<keyword evidence="3" id="KW-0813">Transport</keyword>
<feature type="transmembrane region" description="Helical" evidence="8">
    <location>
        <begin position="364"/>
        <end position="384"/>
    </location>
</feature>
<keyword evidence="5 8" id="KW-0812">Transmembrane</keyword>
<keyword evidence="10" id="KW-1185">Reference proteome</keyword>
<keyword evidence="4" id="KW-1003">Cell membrane</keyword>
<dbReference type="PANTHER" id="PTHR46494:SF1">
    <property type="entry name" value="CORA FAMILY METAL ION TRANSPORTER (EUROFUNG)"/>
    <property type="match status" value="1"/>
</dbReference>
<evidence type="ECO:0000256" key="5">
    <source>
        <dbReference type="ARBA" id="ARBA00022692"/>
    </source>
</evidence>
<dbReference type="GO" id="GO:0015095">
    <property type="term" value="F:magnesium ion transmembrane transporter activity"/>
    <property type="evidence" value="ECO:0007669"/>
    <property type="project" value="TreeGrafter"/>
</dbReference>
<dbReference type="SUPFAM" id="SSF144083">
    <property type="entry name" value="Magnesium transport protein CorA, transmembrane region"/>
    <property type="match status" value="1"/>
</dbReference>
<dbReference type="Gene3D" id="3.30.460.20">
    <property type="entry name" value="CorA soluble domain-like"/>
    <property type="match status" value="1"/>
</dbReference>
<dbReference type="InterPro" id="IPR002523">
    <property type="entry name" value="MgTranspt_CorA/ZnTranspt_ZntB"/>
</dbReference>
<protein>
    <submittedName>
        <fullName evidence="9">Magnesium and cobalt transport protein CorA</fullName>
    </submittedName>
</protein>
<dbReference type="GO" id="GO:0000287">
    <property type="term" value="F:magnesium ion binding"/>
    <property type="evidence" value="ECO:0007669"/>
    <property type="project" value="TreeGrafter"/>
</dbReference>
<evidence type="ECO:0000313" key="10">
    <source>
        <dbReference type="Proteomes" id="UP000553209"/>
    </source>
</evidence>
<reference evidence="9 10" key="1">
    <citation type="submission" date="2020-04" db="EMBL/GenBank/DDBJ databases">
        <title>MicrobeNet Type strains.</title>
        <authorList>
            <person name="Nicholson A.C."/>
        </authorList>
    </citation>
    <scope>NUCLEOTIDE SEQUENCE [LARGE SCALE GENOMIC DNA]</scope>
    <source>
        <strain evidence="9 10">ATCC 23612</strain>
    </source>
</reference>
<name>A0A7X6MH18_9ACTN</name>
<evidence type="ECO:0000313" key="9">
    <source>
        <dbReference type="EMBL" id="NKZ00578.1"/>
    </source>
</evidence>
<dbReference type="SUPFAM" id="SSF143865">
    <property type="entry name" value="CorA soluble domain-like"/>
    <property type="match status" value="1"/>
</dbReference>
<keyword evidence="6 8" id="KW-1133">Transmembrane helix</keyword>
<evidence type="ECO:0000256" key="6">
    <source>
        <dbReference type="ARBA" id="ARBA00022989"/>
    </source>
</evidence>
<evidence type="ECO:0000256" key="7">
    <source>
        <dbReference type="ARBA" id="ARBA00023136"/>
    </source>
</evidence>
<organism evidence="9 10">
    <name type="scientific">Nocardiopsis alborubida</name>
    <dbReference type="NCBI Taxonomy" id="146802"/>
    <lineage>
        <taxon>Bacteria</taxon>
        <taxon>Bacillati</taxon>
        <taxon>Actinomycetota</taxon>
        <taxon>Actinomycetes</taxon>
        <taxon>Streptosporangiales</taxon>
        <taxon>Nocardiopsidaceae</taxon>
        <taxon>Nocardiopsis</taxon>
    </lineage>
</organism>
<keyword evidence="7 8" id="KW-0472">Membrane</keyword>
<comment type="caution">
    <text evidence="9">The sequence shown here is derived from an EMBL/GenBank/DDBJ whole genome shotgun (WGS) entry which is preliminary data.</text>
</comment>
<dbReference type="GO" id="GO:0005886">
    <property type="term" value="C:plasma membrane"/>
    <property type="evidence" value="ECO:0007669"/>
    <property type="project" value="UniProtKB-SubCell"/>
</dbReference>
<dbReference type="AlphaFoldDB" id="A0A7X6MH18"/>
<evidence type="ECO:0000256" key="2">
    <source>
        <dbReference type="ARBA" id="ARBA00009765"/>
    </source>
</evidence>
<evidence type="ECO:0000256" key="8">
    <source>
        <dbReference type="SAM" id="Phobius"/>
    </source>
</evidence>
<gene>
    <name evidence="9" type="ORF">HGB44_23355</name>
</gene>
<dbReference type="Proteomes" id="UP000553209">
    <property type="component" value="Unassembled WGS sequence"/>
</dbReference>
<dbReference type="InterPro" id="IPR045863">
    <property type="entry name" value="CorA_TM1_TM2"/>
</dbReference>
<comment type="similarity">
    <text evidence="2">Belongs to the CorA metal ion transporter (MIT) (TC 1.A.35) family.</text>
</comment>
<dbReference type="InterPro" id="IPR045861">
    <property type="entry name" value="CorA_cytoplasmic_dom"/>
</dbReference>
<dbReference type="CDD" id="cd12830">
    <property type="entry name" value="MtCorA-like"/>
    <property type="match status" value="1"/>
</dbReference>